<sequence>MSHVVKLPSQLPTPDLLSPPLLLHPVGVAEKLSSQTERQTAQLFLLDQLTGQSVRVFRGGLSSDNNWVSVLRSIQHRGTDKIMDSFWALVCAAASVLVLRSSACKDAQTCLQREVTIFHGQGLQEPDLFPLQREVDLSELLNPEDFPIMQEILKAPWKKELSASEDKPPPRSWPSFGPRSFLPVLDYVVQFPLGQPTPDNIQAICVHADHRPRYPDSYFPPSGFGKQKRMATAVNNAESWFSTCCKGNETWGTEGTLCCATQAWQHSVELFCEEDSSVKDRLYDCCRRTGVNRLGCFNDDAPNPSYKPTEELPVEAVGSVENFRFNQNTCPRSVDGNNNYSAFQKYSHLSHFFTVFHLATTNLNVFN</sequence>
<keyword evidence="3" id="KW-0677">Repeat</keyword>
<dbReference type="PANTHER" id="PTHR16776:SF3">
    <property type="entry name" value="EXTRACELLULAR MATRIX PROTEIN 1"/>
    <property type="match status" value="1"/>
</dbReference>
<dbReference type="Gene3D" id="1.10.246.10">
    <property type="match status" value="1"/>
</dbReference>
<dbReference type="SUPFAM" id="SSF48552">
    <property type="entry name" value="Serum albumin-like"/>
    <property type="match status" value="1"/>
</dbReference>
<comment type="subcellular location">
    <subcellularLocation>
        <location evidence="1">Secreted</location>
    </subcellularLocation>
</comment>
<dbReference type="InterPro" id="IPR008605">
    <property type="entry name" value="ECM1"/>
</dbReference>
<dbReference type="EMBL" id="JAHUTJ010049693">
    <property type="protein sequence ID" value="MED6283432.1"/>
    <property type="molecule type" value="Genomic_DNA"/>
</dbReference>
<dbReference type="Proteomes" id="UP001352852">
    <property type="component" value="Unassembled WGS sequence"/>
</dbReference>
<name>A0ABU7E8J2_9TELE</name>
<evidence type="ECO:0000256" key="2">
    <source>
        <dbReference type="ARBA" id="ARBA00022525"/>
    </source>
</evidence>
<evidence type="ECO:0000313" key="5">
    <source>
        <dbReference type="Proteomes" id="UP001352852"/>
    </source>
</evidence>
<evidence type="ECO:0000256" key="1">
    <source>
        <dbReference type="ARBA" id="ARBA00004613"/>
    </source>
</evidence>
<dbReference type="InterPro" id="IPR020858">
    <property type="entry name" value="Serum_albumin-like"/>
</dbReference>
<keyword evidence="5" id="KW-1185">Reference proteome</keyword>
<comment type="caution">
    <text evidence="4">The sequence shown here is derived from an EMBL/GenBank/DDBJ whole genome shotgun (WGS) entry which is preliminary data.</text>
</comment>
<protein>
    <submittedName>
        <fullName evidence="4">Uncharacterized protein</fullName>
    </submittedName>
</protein>
<accession>A0ABU7E8J2</accession>
<evidence type="ECO:0000313" key="4">
    <source>
        <dbReference type="EMBL" id="MED6283432.1"/>
    </source>
</evidence>
<gene>
    <name evidence="4" type="ORF">CHARACLAT_008657</name>
</gene>
<organism evidence="4 5">
    <name type="scientific">Characodon lateralis</name>
    <dbReference type="NCBI Taxonomy" id="208331"/>
    <lineage>
        <taxon>Eukaryota</taxon>
        <taxon>Metazoa</taxon>
        <taxon>Chordata</taxon>
        <taxon>Craniata</taxon>
        <taxon>Vertebrata</taxon>
        <taxon>Euteleostomi</taxon>
        <taxon>Actinopterygii</taxon>
        <taxon>Neopterygii</taxon>
        <taxon>Teleostei</taxon>
        <taxon>Neoteleostei</taxon>
        <taxon>Acanthomorphata</taxon>
        <taxon>Ovalentaria</taxon>
        <taxon>Atherinomorphae</taxon>
        <taxon>Cyprinodontiformes</taxon>
        <taxon>Goodeidae</taxon>
        <taxon>Characodon</taxon>
    </lineage>
</organism>
<dbReference type="Pfam" id="PF05782">
    <property type="entry name" value="ECM1"/>
    <property type="match status" value="1"/>
</dbReference>
<dbReference type="PANTHER" id="PTHR16776">
    <property type="entry name" value="EXTRACELLULAR MATRIX PROTEIN 1"/>
    <property type="match status" value="1"/>
</dbReference>
<evidence type="ECO:0000256" key="3">
    <source>
        <dbReference type="ARBA" id="ARBA00022737"/>
    </source>
</evidence>
<reference evidence="4 5" key="1">
    <citation type="submission" date="2021-06" db="EMBL/GenBank/DDBJ databases">
        <authorList>
            <person name="Palmer J.M."/>
        </authorList>
    </citation>
    <scope>NUCLEOTIDE SEQUENCE [LARGE SCALE GENOMIC DNA]</scope>
    <source>
        <strain evidence="4 5">CL_MEX2019</strain>
        <tissue evidence="4">Muscle</tissue>
    </source>
</reference>
<keyword evidence="2" id="KW-0964">Secreted</keyword>
<proteinExistence type="predicted"/>